<dbReference type="EMBL" id="DVMY01000018">
    <property type="protein sequence ID" value="HIU36793.1"/>
    <property type="molecule type" value="Genomic_DNA"/>
</dbReference>
<protein>
    <submittedName>
        <fullName evidence="1">Uncharacterized protein</fullName>
    </submittedName>
</protein>
<name>A0A9D1LDN8_9BURK</name>
<organism evidence="1 2">
    <name type="scientific">Candidatus Aphodousia faecigallinarum</name>
    <dbReference type="NCBI Taxonomy" id="2840677"/>
    <lineage>
        <taxon>Bacteria</taxon>
        <taxon>Pseudomonadati</taxon>
        <taxon>Pseudomonadota</taxon>
        <taxon>Betaproteobacteria</taxon>
        <taxon>Burkholderiales</taxon>
        <taxon>Sutterellaceae</taxon>
        <taxon>Sutterellaceae incertae sedis</taxon>
        <taxon>Candidatus Aphodousia</taxon>
    </lineage>
</organism>
<sequence>MSCSGNCSSCGSDCQKQPLRHPNITGAILGQFMMEMAVRSQKNAAGEITEEKMDEMDRKTMNWLGATFSGKNAQFEVDPEWYPVGVAGNLRMKLGEELAQAAGGKLPEDNATLIFSAMAVFMAEVYDTLSVVTKKGIEPLGEVPAPEMLALLKRWTEMLVGYELKWRDPSQEETTDKEQ</sequence>
<dbReference type="Proteomes" id="UP000824083">
    <property type="component" value="Unassembled WGS sequence"/>
</dbReference>
<comment type="caution">
    <text evidence="1">The sequence shown here is derived from an EMBL/GenBank/DDBJ whole genome shotgun (WGS) entry which is preliminary data.</text>
</comment>
<gene>
    <name evidence="1" type="ORF">IAC56_00720</name>
</gene>
<evidence type="ECO:0000313" key="1">
    <source>
        <dbReference type="EMBL" id="HIU36793.1"/>
    </source>
</evidence>
<evidence type="ECO:0000313" key="2">
    <source>
        <dbReference type="Proteomes" id="UP000824083"/>
    </source>
</evidence>
<reference evidence="1" key="1">
    <citation type="submission" date="2020-10" db="EMBL/GenBank/DDBJ databases">
        <authorList>
            <person name="Gilroy R."/>
        </authorList>
    </citation>
    <scope>NUCLEOTIDE SEQUENCE</scope>
    <source>
        <strain evidence="1">7463</strain>
    </source>
</reference>
<accession>A0A9D1LDN8</accession>
<dbReference type="AlphaFoldDB" id="A0A9D1LDN8"/>
<proteinExistence type="predicted"/>
<reference evidence="1" key="2">
    <citation type="journal article" date="2021" name="PeerJ">
        <title>Extensive microbial diversity within the chicken gut microbiome revealed by metagenomics and culture.</title>
        <authorList>
            <person name="Gilroy R."/>
            <person name="Ravi A."/>
            <person name="Getino M."/>
            <person name="Pursley I."/>
            <person name="Horton D.L."/>
            <person name="Alikhan N.F."/>
            <person name="Baker D."/>
            <person name="Gharbi K."/>
            <person name="Hall N."/>
            <person name="Watson M."/>
            <person name="Adriaenssens E.M."/>
            <person name="Foster-Nyarko E."/>
            <person name="Jarju S."/>
            <person name="Secka A."/>
            <person name="Antonio M."/>
            <person name="Oren A."/>
            <person name="Chaudhuri R.R."/>
            <person name="La Ragione R."/>
            <person name="Hildebrand F."/>
            <person name="Pallen M.J."/>
        </authorList>
    </citation>
    <scope>NUCLEOTIDE SEQUENCE</scope>
    <source>
        <strain evidence="1">7463</strain>
    </source>
</reference>